<gene>
    <name evidence="2" type="ordered locus">CLOAM0301</name>
</gene>
<proteinExistence type="predicted"/>
<dbReference type="AlphaFoldDB" id="B0VFF5"/>
<evidence type="ECO:0000313" key="2">
    <source>
        <dbReference type="EMBL" id="CAO80207.1"/>
    </source>
</evidence>
<dbReference type="EMBL" id="CU466930">
    <property type="protein sequence ID" value="CAO80207.1"/>
    <property type="molecule type" value="Genomic_DNA"/>
</dbReference>
<dbReference type="KEGG" id="caci:CLOAM0301"/>
<reference evidence="2 3" key="1">
    <citation type="journal article" date="2008" name="J. Bacteriol.">
        <title>'Candidatus Cloacamonas acidaminovorans': genome sequence reconstruction provides a first glimpse of a new bacterial division.</title>
        <authorList>
            <person name="Pelletier E."/>
            <person name="Kreimeyer A."/>
            <person name="Bocs S."/>
            <person name="Rouy Z."/>
            <person name="Gyapay G."/>
            <person name="Chouari R."/>
            <person name="Riviere D."/>
            <person name="Ganesan A."/>
            <person name="Daegelen P."/>
            <person name="Sghir A."/>
            <person name="Cohen G.N."/>
            <person name="Medigue C."/>
            <person name="Weissenbach J."/>
            <person name="Le Paslier D."/>
        </authorList>
    </citation>
    <scope>NUCLEOTIDE SEQUENCE [LARGE SCALE GENOMIC DNA]</scope>
    <source>
        <strain evidence="3">Evry</strain>
    </source>
</reference>
<dbReference type="STRING" id="459349.CLOAM0301"/>
<dbReference type="Proteomes" id="UP000002019">
    <property type="component" value="Chromosome"/>
</dbReference>
<name>B0VFF5_CLOAI</name>
<dbReference type="HOGENOM" id="CLU_1438764_0_0_0"/>
<organism evidence="2 3">
    <name type="scientific">Cloacimonas acidaminovorans (strain Evry)</name>
    <dbReference type="NCBI Taxonomy" id="459349"/>
    <lineage>
        <taxon>Bacteria</taxon>
        <taxon>Pseudomonadati</taxon>
        <taxon>Candidatus Cloacimonadota</taxon>
        <taxon>Candidatus Cloacimonadia</taxon>
        <taxon>Candidatus Cloacimonadales</taxon>
        <taxon>Candidatus Cloacimonadaceae</taxon>
        <taxon>Candidatus Cloacimonas</taxon>
    </lineage>
</organism>
<feature type="region of interest" description="Disordered" evidence="1">
    <location>
        <begin position="161"/>
        <end position="188"/>
    </location>
</feature>
<accession>B0VFF5</accession>
<evidence type="ECO:0000256" key="1">
    <source>
        <dbReference type="SAM" id="MobiDB-lite"/>
    </source>
</evidence>
<dbReference type="PROSITE" id="PS51257">
    <property type="entry name" value="PROKAR_LIPOPROTEIN"/>
    <property type="match status" value="1"/>
</dbReference>
<keyword evidence="3" id="KW-1185">Reference proteome</keyword>
<protein>
    <submittedName>
        <fullName evidence="2">Uncharacterized protein</fullName>
    </submittedName>
</protein>
<sequence>MDYLMKRLFILLLLLIGCFGLNAQTGLFNLSYAIPIEEADSLLALSDFYTPNINDNLVRYYPENSTFVEAILVFVEPQTRRIIGWFIKYSPDNSEEDDAYVLQTLQEMHGKNNYFDEETQQLIWFLSTTRSVHIMYADDNSLTVLYYDSYFPELFHLKDKKASRKDSETENNTLPEDSKPAPSAEDTR</sequence>
<evidence type="ECO:0000313" key="3">
    <source>
        <dbReference type="Proteomes" id="UP000002019"/>
    </source>
</evidence>